<keyword evidence="1" id="KW-0812">Transmembrane</keyword>
<evidence type="ECO:0000256" key="1">
    <source>
        <dbReference type="SAM" id="Phobius"/>
    </source>
</evidence>
<dbReference type="OrthoDB" id="7510023at2"/>
<organism evidence="2 3">
    <name type="scientific">Thioclava pacifica DSM 10166</name>
    <dbReference type="NCBI Taxonomy" id="1353537"/>
    <lineage>
        <taxon>Bacteria</taxon>
        <taxon>Pseudomonadati</taxon>
        <taxon>Pseudomonadota</taxon>
        <taxon>Alphaproteobacteria</taxon>
        <taxon>Rhodobacterales</taxon>
        <taxon>Paracoccaceae</taxon>
        <taxon>Thioclava</taxon>
    </lineage>
</organism>
<name>A0A074JC35_9RHOB</name>
<dbReference type="RefSeq" id="WP_038074142.1">
    <property type="nucleotide sequence ID" value="NZ_AUND01000004.1"/>
</dbReference>
<evidence type="ECO:0000313" key="2">
    <source>
        <dbReference type="EMBL" id="KEO55176.1"/>
    </source>
</evidence>
<dbReference type="AlphaFoldDB" id="A0A074JC35"/>
<gene>
    <name evidence="2" type="ORF">TP2_16490</name>
</gene>
<dbReference type="STRING" id="1353537.TP2_16490"/>
<dbReference type="EMBL" id="AUND01000004">
    <property type="protein sequence ID" value="KEO55176.1"/>
    <property type="molecule type" value="Genomic_DNA"/>
</dbReference>
<keyword evidence="1" id="KW-1133">Transmembrane helix</keyword>
<comment type="caution">
    <text evidence="2">The sequence shown here is derived from an EMBL/GenBank/DDBJ whole genome shotgun (WGS) entry which is preliminary data.</text>
</comment>
<feature type="transmembrane region" description="Helical" evidence="1">
    <location>
        <begin position="12"/>
        <end position="35"/>
    </location>
</feature>
<dbReference type="eggNOG" id="ENOG5032YIT">
    <property type="taxonomic scope" value="Bacteria"/>
</dbReference>
<reference evidence="2 3" key="1">
    <citation type="submission" date="2013-07" db="EMBL/GenBank/DDBJ databases">
        <title>Thioclava pacifica DSM 10166 Genome Sequencing.</title>
        <authorList>
            <person name="Lai Q."/>
            <person name="Shao Z."/>
        </authorList>
    </citation>
    <scope>NUCLEOTIDE SEQUENCE [LARGE SCALE GENOMIC DNA]</scope>
    <source>
        <strain evidence="2 3">DSM 10166</strain>
    </source>
</reference>
<sequence length="78" mass="8620">MALSYKARRRLSLLALVVGLPAYIVIAVTVVNWAGARWGRLPIWAEFCVYVGLGILWILPLKPIFTGIGKDDPDAPKE</sequence>
<protein>
    <recommendedName>
        <fullName evidence="4">DUF2842 domain-containing protein</fullName>
    </recommendedName>
</protein>
<dbReference type="InterPro" id="IPR021265">
    <property type="entry name" value="DUF2842"/>
</dbReference>
<dbReference type="Pfam" id="PF11003">
    <property type="entry name" value="DUF2842"/>
    <property type="match status" value="1"/>
</dbReference>
<keyword evidence="3" id="KW-1185">Reference proteome</keyword>
<accession>A0A074JC35</accession>
<keyword evidence="1" id="KW-0472">Membrane</keyword>
<proteinExistence type="predicted"/>
<feature type="transmembrane region" description="Helical" evidence="1">
    <location>
        <begin position="41"/>
        <end position="61"/>
    </location>
</feature>
<evidence type="ECO:0008006" key="4">
    <source>
        <dbReference type="Google" id="ProtNLM"/>
    </source>
</evidence>
<evidence type="ECO:0000313" key="3">
    <source>
        <dbReference type="Proteomes" id="UP000027432"/>
    </source>
</evidence>
<dbReference type="Proteomes" id="UP000027432">
    <property type="component" value="Unassembled WGS sequence"/>
</dbReference>